<organism evidence="6 7">
    <name type="scientific">Ferrimonas marina</name>
    <dbReference type="NCBI Taxonomy" id="299255"/>
    <lineage>
        <taxon>Bacteria</taxon>
        <taxon>Pseudomonadati</taxon>
        <taxon>Pseudomonadota</taxon>
        <taxon>Gammaproteobacteria</taxon>
        <taxon>Alteromonadales</taxon>
        <taxon>Ferrimonadaceae</taxon>
        <taxon>Ferrimonas</taxon>
    </lineage>
</organism>
<dbReference type="InterPro" id="IPR003961">
    <property type="entry name" value="FN3_dom"/>
</dbReference>
<evidence type="ECO:0000259" key="3">
    <source>
        <dbReference type="Pfam" id="PF00149"/>
    </source>
</evidence>
<proteinExistence type="predicted"/>
<dbReference type="PANTHER" id="PTHR22953">
    <property type="entry name" value="ACID PHOSPHATASE RELATED"/>
    <property type="match status" value="1"/>
</dbReference>
<dbReference type="Gene3D" id="2.60.40.10">
    <property type="entry name" value="Immunoglobulins"/>
    <property type="match status" value="2"/>
</dbReference>
<dbReference type="Pfam" id="PF16656">
    <property type="entry name" value="Pur_ac_phosph_N"/>
    <property type="match status" value="1"/>
</dbReference>
<dbReference type="Pfam" id="PF00149">
    <property type="entry name" value="Metallophos"/>
    <property type="match status" value="1"/>
</dbReference>
<dbReference type="RefSeq" id="WP_067654301.1">
    <property type="nucleotide sequence ID" value="NZ_FQXG01000001.1"/>
</dbReference>
<dbReference type="Pfam" id="PF19190">
    <property type="entry name" value="BACON_2"/>
    <property type="match status" value="1"/>
</dbReference>
<dbReference type="InterPro" id="IPR008963">
    <property type="entry name" value="Purple_acid_Pase-like_N"/>
</dbReference>
<dbReference type="Gene3D" id="3.60.21.10">
    <property type="match status" value="1"/>
</dbReference>
<reference evidence="6 7" key="1">
    <citation type="submission" date="2016-11" db="EMBL/GenBank/DDBJ databases">
        <authorList>
            <person name="Jaros S."/>
            <person name="Januszkiewicz K."/>
            <person name="Wedrychowicz H."/>
        </authorList>
    </citation>
    <scope>NUCLEOTIDE SEQUENCE [LARGE SCALE GENOMIC DNA]</scope>
    <source>
        <strain evidence="6 7">DSM 16917</strain>
    </source>
</reference>
<sequence length="1035" mass="111512">MGPKLACVILCFCSFVASALELKVASRDDRSGATAIEQAVLSGDRFVFVAEDPSISQVRFFVNGKEVQEENKPPWDLAGTAKNSTLDAYPWDTTTLGDGVHQLVAKVRLSNGQQTELAATVTIQNDRTSLVATPAALSLSLQPQSQSRFNLSLSSSDNAAIAVALAENHNWLSLTQTNTTTPSELNLQVDTASLSAGSHSGKLVVSADGYDDLTIPIELTVGGEVNDLVARQLHLAWDQGDDRFTAVWFSDVGGTGSLLEYRPAGTQAWQQAIGEVRHSNDDGDYHQATTDALTPGTEYQFRVQIQPGAFSEIYTTRSAPAVGQPWSLLYVADTGLVGREDGLATGTQAVIDAMVGLDPDLLLLGGDYAYFNTDKRYGTLERSIDAWFDQMAPLATVPMMPAWGNHEIQLGEGFEPWVARFPVPSGYRDGQAYAFDVGDVHFIEVYAFNEDEQMRGSALEWLSDHLDAIKDLNYRWVIPFMHAPPFSDGSNHPSAEKLRAQIGPLFEEHDIRLVLTAHDQSYERTLPLVDVPATNRAVTEDLTCYDQPGTTYMKISPGGKISNRNGSFSDWLNDPAPSWTAVRNNDAHHISQLAFDAQGDIQITTYGINAGQPLRIVDQFTIAQACGPAILTNPVSLSASLEPDQTLSLPLQASLSEGVGVLIASSEQGWISVQPESGSEQFSLNVVVDSTGLEPGQYLGSVEISSNTGLNRSVPVTLNVTTDQYRIYLSDSPDRSLAKGANGQSVAGNIYAFVLPEEELNQVVFSLDGVQIQQENRAPWDLGGTESDRSARPFDTTTLSEGPHQLQAMLRLADNSTLPIEAQLVVDNVVDTNLAQFAPGPLRAQLAAPESQLVLSSNVSANESVAVTLASDVPWLTVAPTATQTPATLSLSIDASALTPGSYQGRIIATTSDGDSELLVDLTLLPKVTATPVWWSAQPDRSMPQLLGSRPLSGSGYVFVEPQGDVTEVRFEVNGSLVQTERKAPWDLGGTAKNTARDALPFDFDALGSGNHQLTITVVFAEGEESQQLNLEVSP</sequence>
<dbReference type="InterPro" id="IPR039331">
    <property type="entry name" value="PAPs-like"/>
</dbReference>
<feature type="domain" description="Calcineurin-like phosphoesterase" evidence="3">
    <location>
        <begin position="329"/>
        <end position="519"/>
    </location>
</feature>
<protein>
    <submittedName>
        <fullName evidence="6">Purple acid Phosphatase, N-terminal domain</fullName>
    </submittedName>
</protein>
<dbReference type="InterPro" id="IPR024361">
    <property type="entry name" value="BACON"/>
</dbReference>
<evidence type="ECO:0000313" key="6">
    <source>
        <dbReference type="EMBL" id="SHG82593.1"/>
    </source>
</evidence>
<dbReference type="SUPFAM" id="SSF56300">
    <property type="entry name" value="Metallo-dependent phosphatases"/>
    <property type="match status" value="1"/>
</dbReference>
<dbReference type="SUPFAM" id="SSF49363">
    <property type="entry name" value="Purple acid phosphatase, N-terminal domain"/>
    <property type="match status" value="1"/>
</dbReference>
<dbReference type="InterPro" id="IPR004843">
    <property type="entry name" value="Calcineurin-like_PHP"/>
</dbReference>
<dbReference type="InterPro" id="IPR013783">
    <property type="entry name" value="Ig-like_fold"/>
</dbReference>
<dbReference type="PANTHER" id="PTHR22953:SF153">
    <property type="entry name" value="PURPLE ACID PHOSPHATASE"/>
    <property type="match status" value="1"/>
</dbReference>
<evidence type="ECO:0000256" key="1">
    <source>
        <dbReference type="ARBA" id="ARBA00022729"/>
    </source>
</evidence>
<dbReference type="GO" id="GO:0003993">
    <property type="term" value="F:acid phosphatase activity"/>
    <property type="evidence" value="ECO:0007669"/>
    <property type="project" value="InterPro"/>
</dbReference>
<gene>
    <name evidence="6" type="ORF">SAMN02745129_0839</name>
</gene>
<dbReference type="Proteomes" id="UP000184268">
    <property type="component" value="Unassembled WGS sequence"/>
</dbReference>
<name>A0A1M5N0S4_9GAMM</name>
<evidence type="ECO:0000259" key="5">
    <source>
        <dbReference type="Pfam" id="PF19190"/>
    </source>
</evidence>
<keyword evidence="1 2" id="KW-0732">Signal</keyword>
<evidence type="ECO:0000256" key="2">
    <source>
        <dbReference type="SAM" id="SignalP"/>
    </source>
</evidence>
<feature type="chain" id="PRO_5009912479" evidence="2">
    <location>
        <begin position="20"/>
        <end position="1035"/>
    </location>
</feature>
<dbReference type="EMBL" id="FQXG01000001">
    <property type="protein sequence ID" value="SHG82593.1"/>
    <property type="molecule type" value="Genomic_DNA"/>
</dbReference>
<evidence type="ECO:0000259" key="4">
    <source>
        <dbReference type="Pfam" id="PF16656"/>
    </source>
</evidence>
<dbReference type="CDD" id="cd00063">
    <property type="entry name" value="FN3"/>
    <property type="match status" value="1"/>
</dbReference>
<feature type="domain" description="BACON" evidence="5">
    <location>
        <begin position="643"/>
        <end position="708"/>
    </location>
</feature>
<dbReference type="InterPro" id="IPR015914">
    <property type="entry name" value="PAPs_N"/>
</dbReference>
<dbReference type="STRING" id="299255.SAMN02745129_0839"/>
<feature type="domain" description="Purple acid phosphatase N-terminal" evidence="4">
    <location>
        <begin position="231"/>
        <end position="317"/>
    </location>
</feature>
<dbReference type="InterPro" id="IPR029052">
    <property type="entry name" value="Metallo-depent_PP-like"/>
</dbReference>
<dbReference type="OrthoDB" id="9804511at2"/>
<dbReference type="GO" id="GO:0046872">
    <property type="term" value="F:metal ion binding"/>
    <property type="evidence" value="ECO:0007669"/>
    <property type="project" value="InterPro"/>
</dbReference>
<accession>A0A1M5N0S4</accession>
<dbReference type="AlphaFoldDB" id="A0A1M5N0S4"/>
<evidence type="ECO:0000313" key="7">
    <source>
        <dbReference type="Proteomes" id="UP000184268"/>
    </source>
</evidence>
<keyword evidence="7" id="KW-1185">Reference proteome</keyword>
<feature type="signal peptide" evidence="2">
    <location>
        <begin position="1"/>
        <end position="19"/>
    </location>
</feature>